<feature type="compositionally biased region" description="Basic and acidic residues" evidence="7">
    <location>
        <begin position="1"/>
        <end position="11"/>
    </location>
</feature>
<keyword evidence="4 8" id="KW-0812">Transmembrane</keyword>
<feature type="transmembrane region" description="Helical" evidence="8">
    <location>
        <begin position="161"/>
        <end position="180"/>
    </location>
</feature>
<evidence type="ECO:0000256" key="5">
    <source>
        <dbReference type="ARBA" id="ARBA00022989"/>
    </source>
</evidence>
<dbReference type="PANTHER" id="PTHR30106">
    <property type="entry name" value="INNER MEMBRANE PROTEIN YEIH-RELATED"/>
    <property type="match status" value="1"/>
</dbReference>
<feature type="transmembrane region" description="Helical" evidence="8">
    <location>
        <begin position="442"/>
        <end position="463"/>
    </location>
</feature>
<evidence type="ECO:0000256" key="1">
    <source>
        <dbReference type="ARBA" id="ARBA00004651"/>
    </source>
</evidence>
<dbReference type="InterPro" id="IPR018383">
    <property type="entry name" value="UPF0324_pro"/>
</dbReference>
<evidence type="ECO:0008006" key="11">
    <source>
        <dbReference type="Google" id="ProtNLM"/>
    </source>
</evidence>
<dbReference type="RefSeq" id="WP_419187432.1">
    <property type="nucleotide sequence ID" value="NZ_CP036272.1"/>
</dbReference>
<keyword evidence="5 8" id="KW-1133">Transmembrane helix</keyword>
<comment type="subcellular location">
    <subcellularLocation>
        <location evidence="1">Cell membrane</location>
        <topology evidence="1">Multi-pass membrane protein</topology>
    </subcellularLocation>
</comment>
<dbReference type="Proteomes" id="UP000315003">
    <property type="component" value="Chromosome"/>
</dbReference>
<keyword evidence="10" id="KW-1185">Reference proteome</keyword>
<feature type="transmembrane region" description="Helical" evidence="8">
    <location>
        <begin position="515"/>
        <end position="537"/>
    </location>
</feature>
<dbReference type="GO" id="GO:0005886">
    <property type="term" value="C:plasma membrane"/>
    <property type="evidence" value="ECO:0007669"/>
    <property type="project" value="UniProtKB-SubCell"/>
</dbReference>
<feature type="transmembrane region" description="Helical" evidence="8">
    <location>
        <begin position="134"/>
        <end position="154"/>
    </location>
</feature>
<keyword evidence="3" id="KW-1003">Cell membrane</keyword>
<evidence type="ECO:0000313" key="10">
    <source>
        <dbReference type="Proteomes" id="UP000315003"/>
    </source>
</evidence>
<evidence type="ECO:0000256" key="3">
    <source>
        <dbReference type="ARBA" id="ARBA00022475"/>
    </source>
</evidence>
<comment type="similarity">
    <text evidence="2">Belongs to the UPF0324 family.</text>
</comment>
<feature type="transmembrane region" description="Helical" evidence="8">
    <location>
        <begin position="221"/>
        <end position="241"/>
    </location>
</feature>
<feature type="transmembrane region" description="Helical" evidence="8">
    <location>
        <begin position="192"/>
        <end position="209"/>
    </location>
</feature>
<name>A0A517SXK1_9BACT</name>
<evidence type="ECO:0000256" key="7">
    <source>
        <dbReference type="SAM" id="MobiDB-lite"/>
    </source>
</evidence>
<dbReference type="AlphaFoldDB" id="A0A517SXK1"/>
<proteinExistence type="inferred from homology"/>
<feature type="transmembrane region" description="Helical" evidence="8">
    <location>
        <begin position="276"/>
        <end position="297"/>
    </location>
</feature>
<gene>
    <name evidence="9" type="ORF">SV7mr_32770</name>
</gene>
<feature type="transmembrane region" description="Helical" evidence="8">
    <location>
        <begin position="42"/>
        <end position="62"/>
    </location>
</feature>
<accession>A0A517SXK1</accession>
<feature type="transmembrane region" description="Helical" evidence="8">
    <location>
        <begin position="247"/>
        <end position="264"/>
    </location>
</feature>
<feature type="transmembrane region" description="Helical" evidence="8">
    <location>
        <begin position="309"/>
        <end position="328"/>
    </location>
</feature>
<reference evidence="9 10" key="1">
    <citation type="submission" date="2019-02" db="EMBL/GenBank/DDBJ databases">
        <title>Deep-cultivation of Planctomycetes and their phenomic and genomic characterization uncovers novel biology.</title>
        <authorList>
            <person name="Wiegand S."/>
            <person name="Jogler M."/>
            <person name="Boedeker C."/>
            <person name="Pinto D."/>
            <person name="Vollmers J."/>
            <person name="Rivas-Marin E."/>
            <person name="Kohn T."/>
            <person name="Peeters S.H."/>
            <person name="Heuer A."/>
            <person name="Rast P."/>
            <person name="Oberbeckmann S."/>
            <person name="Bunk B."/>
            <person name="Jeske O."/>
            <person name="Meyerdierks A."/>
            <person name="Storesund J.E."/>
            <person name="Kallscheuer N."/>
            <person name="Luecker S."/>
            <person name="Lage O.M."/>
            <person name="Pohl T."/>
            <person name="Merkel B.J."/>
            <person name="Hornburger P."/>
            <person name="Mueller R.-W."/>
            <person name="Bruemmer F."/>
            <person name="Labrenz M."/>
            <person name="Spormann A.M."/>
            <person name="Op den Camp H."/>
            <person name="Overmann J."/>
            <person name="Amann R."/>
            <person name="Jetten M.S.M."/>
            <person name="Mascher T."/>
            <person name="Medema M.H."/>
            <person name="Devos D.P."/>
            <person name="Kaster A.-K."/>
            <person name="Ovreas L."/>
            <person name="Rohde M."/>
            <person name="Galperin M.Y."/>
            <person name="Jogler C."/>
        </authorList>
    </citation>
    <scope>NUCLEOTIDE SEQUENCE [LARGE SCALE GENOMIC DNA]</scope>
    <source>
        <strain evidence="9 10">SV_7m_r</strain>
    </source>
</reference>
<keyword evidence="6 8" id="KW-0472">Membrane</keyword>
<evidence type="ECO:0000313" key="9">
    <source>
        <dbReference type="EMBL" id="QDT60751.1"/>
    </source>
</evidence>
<evidence type="ECO:0000256" key="6">
    <source>
        <dbReference type="ARBA" id="ARBA00023136"/>
    </source>
</evidence>
<feature type="transmembrane region" description="Helical" evidence="8">
    <location>
        <begin position="484"/>
        <end position="503"/>
    </location>
</feature>
<dbReference type="EMBL" id="CP036272">
    <property type="protein sequence ID" value="QDT60751.1"/>
    <property type="molecule type" value="Genomic_DNA"/>
</dbReference>
<evidence type="ECO:0000256" key="2">
    <source>
        <dbReference type="ARBA" id="ARBA00007977"/>
    </source>
</evidence>
<dbReference type="Pfam" id="PF03601">
    <property type="entry name" value="Cons_hypoth698"/>
    <property type="match status" value="1"/>
</dbReference>
<evidence type="ECO:0000256" key="4">
    <source>
        <dbReference type="ARBA" id="ARBA00022692"/>
    </source>
</evidence>
<sequence>MNATNETEHAAVAENAASDGQQSVDYQKPESSWKQMRTSEDWFAIWCGGFILAVAFAAIWFAKPADWSQRVADAKESGQSAKIDSLLKPYLAKPGKWGQKPKDVQQEAFQVQSNNPIAAFYQPASGDAPASTPIVGVLGAGVLIWVLFTVAMWLRKKDAGGFAKGFPVVFLLATLAYVLAGHAAVKAFNLEYALWALAIGLVISNTVGTPKWLRPAAQSEFFIKTGLVVMGAGVLMSKLVALGPPGIAVAWVVTPIVLVSTYVFGQKVLKMKSRSLNMVISADMSVCGVSAAIATAAACKAKKEELSSAIGLSLGFTVIMMVIMPFAINSMNLPPKVAGAWIGGTIDATGAVAVAGDMLALEPVADAAQIGGAQSGAVPPTGDSGAVAKAATDEAVQVAVTIKMIQNILIGLTAFFVALYWVRYVDRSASADQKSIGLSEIWYRFPKFVFGFVVASVIFSLLYSNLTGGDVMISSMIKQSSKVLRGWLFCLAFVSIGLEINFKQLLPHFRDGKPVMLYICGQSLNILLTFLMAWAVFGG</sequence>
<feature type="transmembrane region" description="Helical" evidence="8">
    <location>
        <begin position="404"/>
        <end position="422"/>
    </location>
</feature>
<dbReference type="PANTHER" id="PTHR30106:SF1">
    <property type="entry name" value="UPF0324 MEMBRANE PROTEIN FN0533"/>
    <property type="match status" value="1"/>
</dbReference>
<feature type="region of interest" description="Disordered" evidence="7">
    <location>
        <begin position="1"/>
        <end position="29"/>
    </location>
</feature>
<organism evidence="9 10">
    <name type="scientific">Stieleria bergensis</name>
    <dbReference type="NCBI Taxonomy" id="2528025"/>
    <lineage>
        <taxon>Bacteria</taxon>
        <taxon>Pseudomonadati</taxon>
        <taxon>Planctomycetota</taxon>
        <taxon>Planctomycetia</taxon>
        <taxon>Pirellulales</taxon>
        <taxon>Pirellulaceae</taxon>
        <taxon>Stieleria</taxon>
    </lineage>
</organism>
<protein>
    <recommendedName>
        <fullName evidence="11">Sulfate exporter family transporter</fullName>
    </recommendedName>
</protein>
<feature type="compositionally biased region" description="Polar residues" evidence="7">
    <location>
        <begin position="18"/>
        <end position="29"/>
    </location>
</feature>
<evidence type="ECO:0000256" key="8">
    <source>
        <dbReference type="SAM" id="Phobius"/>
    </source>
</evidence>